<dbReference type="RefSeq" id="WP_207687180.1">
    <property type="nucleotide sequence ID" value="NZ_CP061799.1"/>
</dbReference>
<organism evidence="5 6">
    <name type="scientific">Desulfonema limicola</name>
    <dbReference type="NCBI Taxonomy" id="45656"/>
    <lineage>
        <taxon>Bacteria</taxon>
        <taxon>Pseudomonadati</taxon>
        <taxon>Thermodesulfobacteriota</taxon>
        <taxon>Desulfobacteria</taxon>
        <taxon>Desulfobacterales</taxon>
        <taxon>Desulfococcaceae</taxon>
        <taxon>Desulfonema</taxon>
    </lineage>
</organism>
<dbReference type="PROSITE" id="PS50110">
    <property type="entry name" value="RESPONSE_REGULATORY"/>
    <property type="match status" value="1"/>
</dbReference>
<feature type="domain" description="Response regulatory" evidence="4">
    <location>
        <begin position="8"/>
        <end position="126"/>
    </location>
</feature>
<keyword evidence="1 3" id="KW-0597">Phosphoprotein</keyword>
<sequence>MTVNYEMKILVVEDFNATRKMEIKLLNRIGFSNIIEAVNGDDAIQKLKSDINIDLIISDWNMPVKSGYELLKWVRSNENCQNIPFIMATAQAEKKEAGRADKAGVTYFITKPYTQEELKQIIFNIFCPDEKKQAEPAAAAPVRKNRSGKTILRVGHIQITDHLVLGVLNHMIKTGDLFPKYFELETRCMPGWNPVQKSLENGELDAAFILAPIAMDLFSFGVPVQLILLAHKNGSICIKNKQNKIQSSFRSLFKNKVFYIPHVLSVHHMFAHMFFREIGLIAGLIGKNDIDISFEVVSPVKIPDFMKNNPDSGGFMVAQPIGAKTIARGFGELLFLSGEMWPYHPCCVLAMQKEIINTCEDAVYEFTEMLVKAGMFIEENPEISARIAVDFLDPQKKLRLSEPVLGHVLTETHGIKTDDLYPDINDFEKIQQYMYRKMGIGTLIDLEKFIDTRFAHQACKKNFTEKRSSIFKDPSFMVQQIKSRILEG</sequence>
<keyword evidence="6" id="KW-1185">Reference proteome</keyword>
<protein>
    <submittedName>
        <fullName evidence="5">Two component system response regulator</fullName>
    </submittedName>
</protein>
<evidence type="ECO:0000256" key="2">
    <source>
        <dbReference type="ARBA" id="ARBA00023012"/>
    </source>
</evidence>
<dbReference type="SUPFAM" id="SSF53850">
    <property type="entry name" value="Periplasmic binding protein-like II"/>
    <property type="match status" value="1"/>
</dbReference>
<feature type="modified residue" description="4-aspartylphosphate" evidence="3">
    <location>
        <position position="59"/>
    </location>
</feature>
<dbReference type="InterPro" id="IPR011006">
    <property type="entry name" value="CheY-like_superfamily"/>
</dbReference>
<proteinExistence type="predicted"/>
<dbReference type="Pfam" id="PF00072">
    <property type="entry name" value="Response_reg"/>
    <property type="match status" value="1"/>
</dbReference>
<dbReference type="Gene3D" id="3.40.190.10">
    <property type="entry name" value="Periplasmic binding protein-like II"/>
    <property type="match status" value="2"/>
</dbReference>
<dbReference type="PANTHER" id="PTHR44591:SF14">
    <property type="entry name" value="PROTEIN PILG"/>
    <property type="match status" value="1"/>
</dbReference>
<dbReference type="InterPro" id="IPR001789">
    <property type="entry name" value="Sig_transdc_resp-reg_receiver"/>
</dbReference>
<dbReference type="Gene3D" id="3.40.50.2300">
    <property type="match status" value="1"/>
</dbReference>
<evidence type="ECO:0000313" key="6">
    <source>
        <dbReference type="Proteomes" id="UP000663720"/>
    </source>
</evidence>
<dbReference type="SUPFAM" id="SSF52172">
    <property type="entry name" value="CheY-like"/>
    <property type="match status" value="1"/>
</dbReference>
<dbReference type="SMART" id="SM00448">
    <property type="entry name" value="REC"/>
    <property type="match status" value="1"/>
</dbReference>
<accession>A0A975B9F2</accession>
<keyword evidence="2" id="KW-0902">Two-component regulatory system</keyword>
<evidence type="ECO:0000256" key="3">
    <source>
        <dbReference type="PROSITE-ProRule" id="PRU00169"/>
    </source>
</evidence>
<dbReference type="EMBL" id="CP061799">
    <property type="protein sequence ID" value="QTA81111.1"/>
    <property type="molecule type" value="Genomic_DNA"/>
</dbReference>
<name>A0A975B9F2_9BACT</name>
<evidence type="ECO:0000259" key="4">
    <source>
        <dbReference type="PROSITE" id="PS50110"/>
    </source>
</evidence>
<dbReference type="Pfam" id="PF13379">
    <property type="entry name" value="NMT1_2"/>
    <property type="match status" value="1"/>
</dbReference>
<dbReference type="Proteomes" id="UP000663720">
    <property type="component" value="Chromosome"/>
</dbReference>
<gene>
    <name evidence="5" type="ORF">dnl_34380</name>
</gene>
<evidence type="ECO:0000256" key="1">
    <source>
        <dbReference type="ARBA" id="ARBA00022553"/>
    </source>
</evidence>
<dbReference type="AlphaFoldDB" id="A0A975B9F2"/>
<reference evidence="5" key="1">
    <citation type="journal article" date="2021" name="Microb. Physiol.">
        <title>Proteogenomic Insights into the Physiology of Marine, Sulfate-Reducing, Filamentous Desulfonema limicola and Desulfonema magnum.</title>
        <authorList>
            <person name="Schnaars V."/>
            <person name="Wohlbrand L."/>
            <person name="Scheve S."/>
            <person name="Hinrichs C."/>
            <person name="Reinhardt R."/>
            <person name="Rabus R."/>
        </authorList>
    </citation>
    <scope>NUCLEOTIDE SEQUENCE</scope>
    <source>
        <strain evidence="5">5ac10</strain>
    </source>
</reference>
<dbReference type="GO" id="GO:0000160">
    <property type="term" value="P:phosphorelay signal transduction system"/>
    <property type="evidence" value="ECO:0007669"/>
    <property type="project" value="UniProtKB-KW"/>
</dbReference>
<dbReference type="KEGG" id="dli:dnl_34380"/>
<evidence type="ECO:0000313" key="5">
    <source>
        <dbReference type="EMBL" id="QTA81111.1"/>
    </source>
</evidence>
<dbReference type="InterPro" id="IPR050595">
    <property type="entry name" value="Bact_response_regulator"/>
</dbReference>
<dbReference type="PANTHER" id="PTHR44591">
    <property type="entry name" value="STRESS RESPONSE REGULATOR PROTEIN 1"/>
    <property type="match status" value="1"/>
</dbReference>